<feature type="domain" description="UspA" evidence="2">
    <location>
        <begin position="1"/>
        <end position="141"/>
    </location>
</feature>
<comment type="similarity">
    <text evidence="1">Belongs to the universal stress protein A family.</text>
</comment>
<organism evidence="3 4">
    <name type="scientific">Natronobacterium haloterrestre</name>
    <name type="common">Halobiforma haloterrestris</name>
    <dbReference type="NCBI Taxonomy" id="148448"/>
    <lineage>
        <taxon>Archaea</taxon>
        <taxon>Methanobacteriati</taxon>
        <taxon>Methanobacteriota</taxon>
        <taxon>Stenosarchaea group</taxon>
        <taxon>Halobacteria</taxon>
        <taxon>Halobacteriales</taxon>
        <taxon>Natrialbaceae</taxon>
        <taxon>Natronobacterium</taxon>
    </lineage>
</organism>
<dbReference type="AlphaFoldDB" id="A0A1I1IVW6"/>
<evidence type="ECO:0000259" key="2">
    <source>
        <dbReference type="Pfam" id="PF00582"/>
    </source>
</evidence>
<dbReference type="Pfam" id="PF00582">
    <property type="entry name" value="Usp"/>
    <property type="match status" value="1"/>
</dbReference>
<evidence type="ECO:0000313" key="4">
    <source>
        <dbReference type="Proteomes" id="UP000199161"/>
    </source>
</evidence>
<dbReference type="InterPro" id="IPR006015">
    <property type="entry name" value="Universal_stress_UspA"/>
</dbReference>
<dbReference type="PRINTS" id="PR01438">
    <property type="entry name" value="UNVRSLSTRESS"/>
</dbReference>
<dbReference type="PANTHER" id="PTHR46268:SF6">
    <property type="entry name" value="UNIVERSAL STRESS PROTEIN UP12"/>
    <property type="match status" value="1"/>
</dbReference>
<reference evidence="4" key="1">
    <citation type="submission" date="2016-10" db="EMBL/GenBank/DDBJ databases">
        <authorList>
            <person name="Varghese N."/>
            <person name="Submissions S."/>
        </authorList>
    </citation>
    <scope>NUCLEOTIDE SEQUENCE [LARGE SCALE GENOMIC DNA]</scope>
    <source>
        <strain evidence="4">DSM 13078</strain>
    </source>
</reference>
<proteinExistence type="inferred from homology"/>
<accession>A0A1I1IVW6</accession>
<dbReference type="InterPro" id="IPR014729">
    <property type="entry name" value="Rossmann-like_a/b/a_fold"/>
</dbReference>
<name>A0A1I1IVW6_NATHA</name>
<gene>
    <name evidence="3" type="ORF">SAMN05444422_1088</name>
</gene>
<keyword evidence="4" id="KW-1185">Reference proteome</keyword>
<dbReference type="Gene3D" id="3.40.50.620">
    <property type="entry name" value="HUPs"/>
    <property type="match status" value="1"/>
</dbReference>
<dbReference type="Proteomes" id="UP000199161">
    <property type="component" value="Unassembled WGS sequence"/>
</dbReference>
<dbReference type="RefSeq" id="WP_089788867.1">
    <property type="nucleotide sequence ID" value="NZ_FOKW01000008.1"/>
</dbReference>
<protein>
    <submittedName>
        <fullName evidence="3">Nucleotide-binding universal stress protein, UspA family</fullName>
    </submittedName>
</protein>
<dbReference type="EMBL" id="FOKW01000008">
    <property type="protein sequence ID" value="SFC40469.1"/>
    <property type="molecule type" value="Genomic_DNA"/>
</dbReference>
<dbReference type="SUPFAM" id="SSF52402">
    <property type="entry name" value="Adenine nucleotide alpha hydrolases-like"/>
    <property type="match status" value="1"/>
</dbReference>
<evidence type="ECO:0000313" key="3">
    <source>
        <dbReference type="EMBL" id="SFC40469.1"/>
    </source>
</evidence>
<evidence type="ECO:0000256" key="1">
    <source>
        <dbReference type="ARBA" id="ARBA00008791"/>
    </source>
</evidence>
<dbReference type="OrthoDB" id="105697at2157"/>
<dbReference type="CDD" id="cd00293">
    <property type="entry name" value="USP-like"/>
    <property type="match status" value="1"/>
</dbReference>
<dbReference type="PANTHER" id="PTHR46268">
    <property type="entry name" value="STRESS RESPONSE PROTEIN NHAX"/>
    <property type="match status" value="1"/>
</dbReference>
<sequence>MYDAIFAPTDGSERSEVALEHAIDLATQYDATLHTQYVVESSPAFGNNIDSETEEEIYGSLFDAGDRAVAAVADRAKTADLEVETSVVRGVPHETILEYVDENDVDLVVMATSGRTGSSRELIGSVAERVVRSSPVPVVTVNVDEDDSA</sequence>
<dbReference type="InterPro" id="IPR006016">
    <property type="entry name" value="UspA"/>
</dbReference>